<sequence>QGNIVIRKVYLAYYDPDQYTEYYQPVIVFEGDDDFTAYVSAIIDDYIE</sequence>
<protein>
    <submittedName>
        <fullName evidence="1">Uncharacterized protein</fullName>
    </submittedName>
</protein>
<gene>
    <name evidence="1" type="ORF">US95_C0050G0001</name>
</gene>
<dbReference type="EMBL" id="LBUY01000050">
    <property type="protein sequence ID" value="KKQ73667.1"/>
    <property type="molecule type" value="Genomic_DNA"/>
</dbReference>
<feature type="non-terminal residue" evidence="1">
    <location>
        <position position="1"/>
    </location>
</feature>
<organism evidence="1 2">
    <name type="scientific">Candidatus Woesebacteria bacterium GW2011_GWB1_38_5</name>
    <dbReference type="NCBI Taxonomy" id="1618568"/>
    <lineage>
        <taxon>Bacteria</taxon>
        <taxon>Candidatus Woeseibacteriota</taxon>
    </lineage>
</organism>
<reference evidence="1 2" key="1">
    <citation type="journal article" date="2015" name="Nature">
        <title>rRNA introns, odd ribosomes, and small enigmatic genomes across a large radiation of phyla.</title>
        <authorList>
            <person name="Brown C.T."/>
            <person name="Hug L.A."/>
            <person name="Thomas B.C."/>
            <person name="Sharon I."/>
            <person name="Castelle C.J."/>
            <person name="Singh A."/>
            <person name="Wilkins M.J."/>
            <person name="Williams K.H."/>
            <person name="Banfield J.F."/>
        </authorList>
    </citation>
    <scope>NUCLEOTIDE SEQUENCE [LARGE SCALE GENOMIC DNA]</scope>
</reference>
<name>A0A0G0K4F7_9BACT</name>
<accession>A0A0G0K4F7</accession>
<dbReference type="AlphaFoldDB" id="A0A0G0K4F7"/>
<evidence type="ECO:0000313" key="1">
    <source>
        <dbReference type="EMBL" id="KKQ73667.1"/>
    </source>
</evidence>
<dbReference type="Proteomes" id="UP000034738">
    <property type="component" value="Unassembled WGS sequence"/>
</dbReference>
<evidence type="ECO:0000313" key="2">
    <source>
        <dbReference type="Proteomes" id="UP000034738"/>
    </source>
</evidence>
<comment type="caution">
    <text evidence="1">The sequence shown here is derived from an EMBL/GenBank/DDBJ whole genome shotgun (WGS) entry which is preliminary data.</text>
</comment>
<proteinExistence type="predicted"/>